<keyword evidence="4" id="KW-0378">Hydrolase</keyword>
<evidence type="ECO:0000313" key="7">
    <source>
        <dbReference type="EMBL" id="TKC91834.1"/>
    </source>
</evidence>
<organism evidence="7 8">
    <name type="scientific">Trinickia terrae</name>
    <dbReference type="NCBI Taxonomy" id="2571161"/>
    <lineage>
        <taxon>Bacteria</taxon>
        <taxon>Pseudomonadati</taxon>
        <taxon>Pseudomonadota</taxon>
        <taxon>Betaproteobacteria</taxon>
        <taxon>Burkholderiales</taxon>
        <taxon>Burkholderiaceae</taxon>
        <taxon>Trinickia</taxon>
    </lineage>
</organism>
<dbReference type="GO" id="GO:0000105">
    <property type="term" value="P:L-histidine biosynthetic process"/>
    <property type="evidence" value="ECO:0007669"/>
    <property type="project" value="TreeGrafter"/>
</dbReference>
<proteinExistence type="inferred from homology"/>
<feature type="binding site" evidence="6">
    <location>
        <position position="65"/>
    </location>
    <ligand>
        <name>Mg(2+)</name>
        <dbReference type="ChEBI" id="CHEBI:18420"/>
        <label>1</label>
        <note>catalytic</note>
    </ligand>
</feature>
<feature type="binding site" evidence="6">
    <location>
        <position position="80"/>
    </location>
    <ligand>
        <name>Mg(2+)</name>
        <dbReference type="ChEBI" id="CHEBI:18420"/>
        <label>1</label>
        <note>catalytic</note>
    </ligand>
</feature>
<name>A0A4U1IDU4_9BURK</name>
<dbReference type="InterPro" id="IPR051090">
    <property type="entry name" value="Inositol_monoP_superfamily"/>
</dbReference>
<dbReference type="Pfam" id="PF00459">
    <property type="entry name" value="Inositol_P"/>
    <property type="match status" value="1"/>
</dbReference>
<dbReference type="PRINTS" id="PR00377">
    <property type="entry name" value="IMPHPHTASES"/>
</dbReference>
<evidence type="ECO:0000256" key="6">
    <source>
        <dbReference type="PIRSR" id="PIRSR600760-2"/>
    </source>
</evidence>
<evidence type="ECO:0000313" key="8">
    <source>
        <dbReference type="Proteomes" id="UP000305539"/>
    </source>
</evidence>
<dbReference type="EMBL" id="SWJE01000002">
    <property type="protein sequence ID" value="TKC91834.1"/>
    <property type="molecule type" value="Genomic_DNA"/>
</dbReference>
<keyword evidence="8" id="KW-1185">Reference proteome</keyword>
<keyword evidence="3 6" id="KW-0479">Metal-binding</keyword>
<dbReference type="InterPro" id="IPR000760">
    <property type="entry name" value="Inositol_monophosphatase-like"/>
</dbReference>
<evidence type="ECO:0000256" key="5">
    <source>
        <dbReference type="ARBA" id="ARBA00022842"/>
    </source>
</evidence>
<feature type="binding site" evidence="6">
    <location>
        <position position="83"/>
    </location>
    <ligand>
        <name>Mg(2+)</name>
        <dbReference type="ChEBI" id="CHEBI:18420"/>
        <label>1</label>
        <note>catalytic</note>
    </ligand>
</feature>
<dbReference type="Proteomes" id="UP000305539">
    <property type="component" value="Unassembled WGS sequence"/>
</dbReference>
<dbReference type="PANTHER" id="PTHR43200">
    <property type="entry name" value="PHOSPHATASE"/>
    <property type="match status" value="1"/>
</dbReference>
<protein>
    <submittedName>
        <fullName evidence="7">Histidinol phosphate phosphatase</fullName>
    </submittedName>
</protein>
<feature type="binding site" evidence="6">
    <location>
        <position position="203"/>
    </location>
    <ligand>
        <name>Mg(2+)</name>
        <dbReference type="ChEBI" id="CHEBI:18420"/>
        <label>1</label>
        <note>catalytic</note>
    </ligand>
</feature>
<dbReference type="PANTHER" id="PTHR43200:SF6">
    <property type="entry name" value="3'(2'),5'-BISPHOSPHATE NUCLEOTIDASE"/>
    <property type="match status" value="1"/>
</dbReference>
<accession>A0A4U1IDU4</accession>
<comment type="caution">
    <text evidence="7">The sequence shown here is derived from an EMBL/GenBank/DDBJ whole genome shotgun (WGS) entry which is preliminary data.</text>
</comment>
<sequence length="253" mass="27745">MADFCQFLELLGYEARSIALTYFRSSLDVITKSDETPVTIADREIEERLRQMIASRFPSHNLVGEEHGGTISSGINWVIDPIDGTKSFICGIPLFGTLVAVLRDRRPILGLIEISALRERWIGHGGYTTFNGEPCSVSQCRRLADARLCATDQRMFSGNRLAAFELLSQVVRITRFGTDSYGYALLASGHVDLVVEADLKFHDVMALTPVIEGAGGVVTTWSGEPITDDFKGDILAASTAELHAEAMQMLTGR</sequence>
<dbReference type="OrthoDB" id="9785695at2"/>
<dbReference type="GO" id="GO:0046872">
    <property type="term" value="F:metal ion binding"/>
    <property type="evidence" value="ECO:0007669"/>
    <property type="project" value="UniProtKB-KW"/>
</dbReference>
<gene>
    <name evidence="7" type="ORF">FAZ69_03215</name>
</gene>
<evidence type="ECO:0000256" key="4">
    <source>
        <dbReference type="ARBA" id="ARBA00022801"/>
    </source>
</evidence>
<evidence type="ECO:0000256" key="1">
    <source>
        <dbReference type="ARBA" id="ARBA00001946"/>
    </source>
</evidence>
<feature type="binding site" evidence="6">
    <location>
        <position position="82"/>
    </location>
    <ligand>
        <name>Mg(2+)</name>
        <dbReference type="ChEBI" id="CHEBI:18420"/>
        <label>1</label>
        <note>catalytic</note>
    </ligand>
</feature>
<dbReference type="GO" id="GO:0016791">
    <property type="term" value="F:phosphatase activity"/>
    <property type="evidence" value="ECO:0007669"/>
    <property type="project" value="UniProtKB-ARBA"/>
</dbReference>
<reference evidence="7 8" key="1">
    <citation type="submission" date="2019-04" db="EMBL/GenBank/DDBJ databases">
        <title>Trinickia sp. 7GSK02, isolated from subtropical forest soil.</title>
        <authorList>
            <person name="Gao Z.-H."/>
            <person name="Qiu L.-H."/>
        </authorList>
    </citation>
    <scope>NUCLEOTIDE SEQUENCE [LARGE SCALE GENOMIC DNA]</scope>
    <source>
        <strain evidence="7 8">7GSK02</strain>
    </source>
</reference>
<dbReference type="SUPFAM" id="SSF56655">
    <property type="entry name" value="Carbohydrate phosphatase"/>
    <property type="match status" value="1"/>
</dbReference>
<comment type="cofactor">
    <cofactor evidence="1 6">
        <name>Mg(2+)</name>
        <dbReference type="ChEBI" id="CHEBI:18420"/>
    </cofactor>
</comment>
<dbReference type="Gene3D" id="3.30.540.10">
    <property type="entry name" value="Fructose-1,6-Bisphosphatase, subunit A, domain 1"/>
    <property type="match status" value="1"/>
</dbReference>
<evidence type="ECO:0000256" key="3">
    <source>
        <dbReference type="ARBA" id="ARBA00022723"/>
    </source>
</evidence>
<dbReference type="Gene3D" id="3.40.190.80">
    <property type="match status" value="1"/>
</dbReference>
<keyword evidence="5 6" id="KW-0460">Magnesium</keyword>
<dbReference type="AlphaFoldDB" id="A0A4U1IDU4"/>
<comment type="similarity">
    <text evidence="2">Belongs to the inositol monophosphatase superfamily.</text>
</comment>
<evidence type="ECO:0000256" key="2">
    <source>
        <dbReference type="ARBA" id="ARBA00009759"/>
    </source>
</evidence>
<dbReference type="CDD" id="cd01641">
    <property type="entry name" value="Bacterial_IMPase_like_1"/>
    <property type="match status" value="1"/>
</dbReference>